<sequence>MDSEPRPSVTQQANTILVTLLVTAATALGLGWMWLSWKIPALIITGFIVFGGTRFVTPKTPAGNAVAQGLLFGAVIGASVSLSMLLLTGGAAV</sequence>
<gene>
    <name evidence="2" type="ORF">GHK24_05495</name>
</gene>
<organism evidence="2 3">
    <name type="scientific">Rhodocyclus tenuis</name>
    <name type="common">Rhodospirillum tenue</name>
    <dbReference type="NCBI Taxonomy" id="1066"/>
    <lineage>
        <taxon>Bacteria</taxon>
        <taxon>Pseudomonadati</taxon>
        <taxon>Pseudomonadota</taxon>
        <taxon>Betaproteobacteria</taxon>
        <taxon>Rhodocyclales</taxon>
        <taxon>Rhodocyclaceae</taxon>
        <taxon>Rhodocyclus</taxon>
    </lineage>
</organism>
<dbReference type="EMBL" id="WIXJ01000002">
    <property type="protein sequence ID" value="MQY51227.1"/>
    <property type="molecule type" value="Genomic_DNA"/>
</dbReference>
<dbReference type="AlphaFoldDB" id="A0A6L5JV09"/>
<accession>A0A6L5JV09</accession>
<feature type="transmembrane region" description="Helical" evidence="1">
    <location>
        <begin position="69"/>
        <end position="92"/>
    </location>
</feature>
<name>A0A6L5JV09_RHOTE</name>
<keyword evidence="1" id="KW-0472">Membrane</keyword>
<feature type="transmembrane region" description="Helical" evidence="1">
    <location>
        <begin position="39"/>
        <end position="57"/>
    </location>
</feature>
<reference evidence="2 3" key="1">
    <citation type="submission" date="2019-10" db="EMBL/GenBank/DDBJ databases">
        <title>Whole-genome sequence of the purple nonsulfur photosynthetic bacterium Rhodocyclus tenuis.</title>
        <authorList>
            <person name="Kyndt J.A."/>
            <person name="Meyer T.E."/>
        </authorList>
    </citation>
    <scope>NUCLEOTIDE SEQUENCE [LARGE SCALE GENOMIC DNA]</scope>
    <source>
        <strain evidence="2 3">DSM 110</strain>
    </source>
</reference>
<evidence type="ECO:0000313" key="2">
    <source>
        <dbReference type="EMBL" id="MQY51227.1"/>
    </source>
</evidence>
<keyword evidence="1" id="KW-1133">Transmembrane helix</keyword>
<evidence type="ECO:0000256" key="1">
    <source>
        <dbReference type="SAM" id="Phobius"/>
    </source>
</evidence>
<keyword evidence="1" id="KW-0812">Transmembrane</keyword>
<proteinExistence type="predicted"/>
<evidence type="ECO:0000313" key="3">
    <source>
        <dbReference type="Proteomes" id="UP000480275"/>
    </source>
</evidence>
<feature type="transmembrane region" description="Helical" evidence="1">
    <location>
        <begin position="12"/>
        <end position="33"/>
    </location>
</feature>
<comment type="caution">
    <text evidence="2">The sequence shown here is derived from an EMBL/GenBank/DDBJ whole genome shotgun (WGS) entry which is preliminary data.</text>
</comment>
<dbReference type="OrthoDB" id="9971809at2"/>
<protein>
    <submittedName>
        <fullName evidence="2">Uncharacterized protein</fullName>
    </submittedName>
</protein>
<dbReference type="Proteomes" id="UP000480275">
    <property type="component" value="Unassembled WGS sequence"/>
</dbReference>